<dbReference type="GO" id="GO:0046933">
    <property type="term" value="F:proton-transporting ATP synthase activity, rotational mechanism"/>
    <property type="evidence" value="ECO:0007669"/>
    <property type="project" value="InterPro"/>
</dbReference>
<dbReference type="Pfam" id="PF02823">
    <property type="entry name" value="ATP-synt_DE_N"/>
    <property type="match status" value="1"/>
</dbReference>
<keyword evidence="8" id="KW-0406">Ion transport</keyword>
<dbReference type="SUPFAM" id="SSF46604">
    <property type="entry name" value="Epsilon subunit of F1F0-ATP synthase C-terminal domain"/>
    <property type="match status" value="1"/>
</dbReference>
<proteinExistence type="inferred from homology"/>
<comment type="subunit">
    <text evidence="16">Component of the ATP synthase complex composed at least of ATP5F1A/subunit alpha, ATP5F1B/subunit beta, ATP5MC1/subunit c (homooctomer), MT-ATP6/subunit a, MT-ATP8/subunit 8, ATP5ME/subunit e, ATP5MF/subunit f, ATP5MG/subunit g, ATP5MK/subunit k, ATP5MJ/subunit j, ATP5F1C/subunit gamma, ATP5F1D/subunit delta, ATP5F1E/subunit epsilon, ATP5PF/subunit F6, ATP5PB/subunit b, ATP5PD/subunit d, ATP5PO/subunit OSCP. ATP synthase complex consists of a soluble F(1) head domain (subunits alpha(3) and beta(3)) - the catalytic core - and a membrane F(0) domain - the membrane proton channel (subunits c, a, 8, e, f, g, k and j). These two domains are linked by a central stalk (subunits gamma, delta, and epsilon) rotating inside the F1 region and a stationary peripheral stalk (subunits F6, b, d, and OSCP). Component of a complex composed at least by ATPIF1, ATP5F1A, ATP5F1B, ATP5F1C AND ATP5F1E.</text>
</comment>
<evidence type="ECO:0000259" key="19">
    <source>
        <dbReference type="Pfam" id="PF21335"/>
    </source>
</evidence>
<evidence type="ECO:0000259" key="18">
    <source>
        <dbReference type="Pfam" id="PF02823"/>
    </source>
</evidence>
<dbReference type="Gene3D" id="2.60.15.10">
    <property type="entry name" value="F0F1 ATP synthase delta/epsilon subunit, N-terminal"/>
    <property type="match status" value="1"/>
</dbReference>
<dbReference type="Proteomes" id="UP000694845">
    <property type="component" value="Unplaced"/>
</dbReference>
<feature type="domain" description="ATP synthase F1 complex delta/epsilon subunit N-terminal" evidence="18">
    <location>
        <begin position="49"/>
        <end position="124"/>
    </location>
</feature>
<feature type="domain" description="F1F0-ATP synthase delta subunit C-terminal" evidence="19">
    <location>
        <begin position="130"/>
        <end position="168"/>
    </location>
</feature>
<dbReference type="FunFam" id="2.60.15.10:FF:000004">
    <property type="entry name" value="ATP synthase subunit delta, mitochondrial"/>
    <property type="match status" value="1"/>
</dbReference>
<dbReference type="OrthoDB" id="270171at2759"/>
<dbReference type="Pfam" id="PF21335">
    <property type="entry name" value="ATPD_C_metazoa"/>
    <property type="match status" value="1"/>
</dbReference>
<name>A0A8B7Z7R0_ACAPL</name>
<dbReference type="FunFam" id="1.20.5.440:FF:000002">
    <property type="entry name" value="ATP synthase subunit delta, mitochondrial"/>
    <property type="match status" value="1"/>
</dbReference>
<evidence type="ECO:0000256" key="13">
    <source>
        <dbReference type="ARBA" id="ARBA00031669"/>
    </source>
</evidence>
<evidence type="ECO:0000256" key="17">
    <source>
        <dbReference type="ARBA" id="ARBA00070799"/>
    </source>
</evidence>
<evidence type="ECO:0000256" key="6">
    <source>
        <dbReference type="ARBA" id="ARBA00022946"/>
    </source>
</evidence>
<dbReference type="InterPro" id="IPR048937">
    <property type="entry name" value="ATPD_C_metazoa"/>
</dbReference>
<dbReference type="NCBIfam" id="TIGR01216">
    <property type="entry name" value="ATP_synt_epsi"/>
    <property type="match status" value="1"/>
</dbReference>
<evidence type="ECO:0000256" key="7">
    <source>
        <dbReference type="ARBA" id="ARBA00022990"/>
    </source>
</evidence>
<evidence type="ECO:0000256" key="10">
    <source>
        <dbReference type="ARBA" id="ARBA00023136"/>
    </source>
</evidence>
<evidence type="ECO:0000256" key="16">
    <source>
        <dbReference type="ARBA" id="ARBA00062932"/>
    </source>
</evidence>
<comment type="function">
    <text evidence="15">Subunit delta, of the mitochondrial membrane ATP synthase complex (F(1)F(0) ATP synthase or Complex V) that produces ATP from ADP in the presence of a proton gradient across the membrane which is generated by electron transport complexes of the respiratory chain. ATP synthase complex consist of a soluble F(1) head domain - the catalytic core - and a membrane F(1) domain - the membrane proton channel. These two domains are linked by a central stalk rotating inside the F(1) region and a stationary peripheral stalk. During catalysis, ATP synthesis in the catalytic domain of F(1) is coupled via a rotary mechanism of the central stalk subunits to proton translocation. In vivo, can only synthesize ATP although its ATP hydrolase activity can be activated artificially in vitro. With the central stalk subunit gamma, is essential for the biogenesis of F(1) catalytic part of the ATP synthase complex namely in the formation of F1 assembly intermediate.</text>
</comment>
<dbReference type="RefSeq" id="XP_022101693.1">
    <property type="nucleotide sequence ID" value="XM_022246001.1"/>
</dbReference>
<dbReference type="OMA" id="PHQTIYR"/>
<organism evidence="20 21">
    <name type="scientific">Acanthaster planci</name>
    <name type="common">Crown-of-thorns starfish</name>
    <dbReference type="NCBI Taxonomy" id="133434"/>
    <lineage>
        <taxon>Eukaryota</taxon>
        <taxon>Metazoa</taxon>
        <taxon>Echinodermata</taxon>
        <taxon>Eleutherozoa</taxon>
        <taxon>Asterozoa</taxon>
        <taxon>Asteroidea</taxon>
        <taxon>Valvatacea</taxon>
        <taxon>Valvatida</taxon>
        <taxon>Acanthasteridae</taxon>
        <taxon>Acanthaster</taxon>
    </lineage>
</organism>
<evidence type="ECO:0000313" key="21">
    <source>
        <dbReference type="RefSeq" id="XP_022101693.1"/>
    </source>
</evidence>
<dbReference type="CDD" id="cd12152">
    <property type="entry name" value="F1-ATPase_delta"/>
    <property type="match status" value="1"/>
</dbReference>
<dbReference type="CTD" id="513"/>
<evidence type="ECO:0000256" key="3">
    <source>
        <dbReference type="ARBA" id="ARBA00022448"/>
    </source>
</evidence>
<keyword evidence="20" id="KW-1185">Reference proteome</keyword>
<keyword evidence="11" id="KW-0139">CF(1)</keyword>
<dbReference type="GO" id="GO:0005743">
    <property type="term" value="C:mitochondrial inner membrane"/>
    <property type="evidence" value="ECO:0007669"/>
    <property type="project" value="UniProtKB-SubCell"/>
</dbReference>
<reference evidence="21" key="1">
    <citation type="submission" date="2025-08" db="UniProtKB">
        <authorList>
            <consortium name="RefSeq"/>
        </authorList>
    </citation>
    <scope>IDENTIFICATION</scope>
</reference>
<evidence type="ECO:0000256" key="9">
    <source>
        <dbReference type="ARBA" id="ARBA00023128"/>
    </source>
</evidence>
<keyword evidence="4" id="KW-0375">Hydrogen ion transport</keyword>
<keyword evidence="3" id="KW-0813">Transport</keyword>
<keyword evidence="9" id="KW-0496">Mitochondrion</keyword>
<dbReference type="SUPFAM" id="SSF51344">
    <property type="entry name" value="Epsilon subunit of F1F0-ATP synthase N-terminal domain"/>
    <property type="match status" value="1"/>
</dbReference>
<dbReference type="PANTHER" id="PTHR13822">
    <property type="entry name" value="ATP SYNTHASE DELTA/EPSILON CHAIN"/>
    <property type="match status" value="1"/>
</dbReference>
<dbReference type="HAMAP" id="MF_00530">
    <property type="entry name" value="ATP_synth_epsil_bac"/>
    <property type="match status" value="1"/>
</dbReference>
<keyword evidence="10" id="KW-0472">Membrane</keyword>
<evidence type="ECO:0000256" key="12">
    <source>
        <dbReference type="ARBA" id="ARBA00023310"/>
    </source>
</evidence>
<dbReference type="PANTHER" id="PTHR13822:SF7">
    <property type="entry name" value="ATP SYNTHASE SUBUNIT DELTA, MITOCHONDRIAL"/>
    <property type="match status" value="1"/>
</dbReference>
<dbReference type="InterPro" id="IPR036771">
    <property type="entry name" value="ATPsynth_dsu/esu_N"/>
</dbReference>
<evidence type="ECO:0000256" key="4">
    <source>
        <dbReference type="ARBA" id="ARBA00022781"/>
    </source>
</evidence>
<protein>
    <recommendedName>
        <fullName evidence="17">ATP synthase F(1) complex subunit delta, mitochondrial</fullName>
    </recommendedName>
    <alternativeName>
        <fullName evidence="14">ATP synthase F1 subunit delta</fullName>
    </alternativeName>
    <alternativeName>
        <fullName evidence="13">F-ATPase delta subunit</fullName>
    </alternativeName>
</protein>
<keyword evidence="5" id="KW-0999">Mitochondrion inner membrane</keyword>
<evidence type="ECO:0000256" key="5">
    <source>
        <dbReference type="ARBA" id="ARBA00022792"/>
    </source>
</evidence>
<dbReference type="GeneID" id="110985166"/>
<sequence length="175" mass="18468">MSMLRNILRLSGSVKVCRSTFRVSQSLRYYAEDAAKPAAATQMSFSFGMPGQMFYNNADVKQVDVPSGTGTFGILAQHVPSLAVLKPGVISVHEHDGTISKYFASSGSVTVNADSSVQILAEMAVPVDHLDPAAVKEGLSKAQQELAAASTDLARAEAQIAIEAHEAMDQAIAGK</sequence>
<evidence type="ECO:0000256" key="14">
    <source>
        <dbReference type="ARBA" id="ARBA00032372"/>
    </source>
</evidence>
<keyword evidence="7" id="KW-0007">Acetylation</keyword>
<dbReference type="GO" id="GO:0045259">
    <property type="term" value="C:proton-transporting ATP synthase complex"/>
    <property type="evidence" value="ECO:0007669"/>
    <property type="project" value="UniProtKB-KW"/>
</dbReference>
<evidence type="ECO:0000256" key="15">
    <source>
        <dbReference type="ARBA" id="ARBA00056834"/>
    </source>
</evidence>
<comment type="similarity">
    <text evidence="2">Belongs to the ATPase epsilon chain family.</text>
</comment>
<keyword evidence="6" id="KW-0809">Transit peptide</keyword>
<dbReference type="KEGG" id="aplc:110985166"/>
<dbReference type="Gene3D" id="1.20.5.440">
    <property type="entry name" value="ATP synthase delta/epsilon subunit, C-terminal domain"/>
    <property type="match status" value="1"/>
</dbReference>
<evidence type="ECO:0000256" key="8">
    <source>
        <dbReference type="ARBA" id="ARBA00023065"/>
    </source>
</evidence>
<keyword evidence="12" id="KW-0066">ATP synthesis</keyword>
<dbReference type="InterPro" id="IPR036794">
    <property type="entry name" value="ATP_F1_dsu/esu_C_sf"/>
</dbReference>
<evidence type="ECO:0000256" key="2">
    <source>
        <dbReference type="ARBA" id="ARBA00005712"/>
    </source>
</evidence>
<dbReference type="AlphaFoldDB" id="A0A8B7Z7R0"/>
<comment type="subcellular location">
    <subcellularLocation>
        <location evidence="1">Mitochondrion inner membrane</location>
    </subcellularLocation>
</comment>
<dbReference type="InterPro" id="IPR020546">
    <property type="entry name" value="ATP_synth_F1_dsu/esu_N"/>
</dbReference>
<evidence type="ECO:0000313" key="20">
    <source>
        <dbReference type="Proteomes" id="UP000694845"/>
    </source>
</evidence>
<dbReference type="InterPro" id="IPR001469">
    <property type="entry name" value="ATP_synth_F1_dsu/esu"/>
</dbReference>
<evidence type="ECO:0000256" key="11">
    <source>
        <dbReference type="ARBA" id="ARBA00023196"/>
    </source>
</evidence>
<evidence type="ECO:0000256" key="1">
    <source>
        <dbReference type="ARBA" id="ARBA00004273"/>
    </source>
</evidence>
<gene>
    <name evidence="21" type="primary">LOC110985166</name>
</gene>
<accession>A0A8B7Z7R0</accession>